<dbReference type="RefSeq" id="XP_021852262.2">
    <property type="nucleotide sequence ID" value="XM_021996570.2"/>
</dbReference>
<keyword evidence="3" id="KW-1185">Reference proteome</keyword>
<dbReference type="PANTHER" id="PTHR31569">
    <property type="entry name" value="SWIM-TYPE DOMAIN-CONTAINING PROTEIN"/>
    <property type="match status" value="1"/>
</dbReference>
<dbReference type="Proteomes" id="UP000813463">
    <property type="component" value="Chromosome 1"/>
</dbReference>
<evidence type="ECO:0000313" key="3">
    <source>
        <dbReference type="Proteomes" id="UP000813463"/>
    </source>
</evidence>
<dbReference type="Pfam" id="PF10551">
    <property type="entry name" value="MULE"/>
    <property type="match status" value="1"/>
</dbReference>
<feature type="domain" description="MULE transposase" evidence="2">
    <location>
        <begin position="181"/>
        <end position="275"/>
    </location>
</feature>
<reference evidence="4" key="2">
    <citation type="submission" date="2025-08" db="UniProtKB">
        <authorList>
            <consortium name="RefSeq"/>
        </authorList>
    </citation>
    <scope>IDENTIFICATION</scope>
    <source>
        <tissue evidence="4">Leaf</tissue>
    </source>
</reference>
<dbReference type="GeneID" id="110791813"/>
<dbReference type="PANTHER" id="PTHR31569:SF4">
    <property type="entry name" value="SWIM-TYPE DOMAIN-CONTAINING PROTEIN"/>
    <property type="match status" value="1"/>
</dbReference>
<proteinExistence type="predicted"/>
<feature type="region of interest" description="Disordered" evidence="1">
    <location>
        <begin position="546"/>
        <end position="568"/>
    </location>
</feature>
<evidence type="ECO:0000256" key="1">
    <source>
        <dbReference type="SAM" id="MobiDB-lite"/>
    </source>
</evidence>
<dbReference type="InterPro" id="IPR018289">
    <property type="entry name" value="MULE_transposase_dom"/>
</dbReference>
<reference evidence="3" key="1">
    <citation type="journal article" date="2021" name="Nat. Commun.">
        <title>Genomic analyses provide insights into spinach domestication and the genetic basis of agronomic traits.</title>
        <authorList>
            <person name="Cai X."/>
            <person name="Sun X."/>
            <person name="Xu C."/>
            <person name="Sun H."/>
            <person name="Wang X."/>
            <person name="Ge C."/>
            <person name="Zhang Z."/>
            <person name="Wang Q."/>
            <person name="Fei Z."/>
            <person name="Jiao C."/>
            <person name="Wang Q."/>
        </authorList>
    </citation>
    <scope>NUCLEOTIDE SEQUENCE [LARGE SCALE GENOMIC DNA]</scope>
    <source>
        <strain evidence="3">cv. Varoflay</strain>
    </source>
</reference>
<gene>
    <name evidence="4" type="primary">LOC110791813</name>
</gene>
<accession>A0A9R0IMZ9</accession>
<dbReference type="InterPro" id="IPR052579">
    <property type="entry name" value="Zinc_finger_SWIM"/>
</dbReference>
<dbReference type="KEGG" id="soe:110791813"/>
<name>A0A9R0IMZ9_SPIOL</name>
<feature type="region of interest" description="Disordered" evidence="1">
    <location>
        <begin position="580"/>
        <end position="600"/>
    </location>
</feature>
<protein>
    <recommendedName>
        <fullName evidence="2">MULE transposase domain-containing protein</fullName>
    </recommendedName>
</protein>
<evidence type="ECO:0000259" key="2">
    <source>
        <dbReference type="Pfam" id="PF10551"/>
    </source>
</evidence>
<organism evidence="3 4">
    <name type="scientific">Spinacia oleracea</name>
    <name type="common">Spinach</name>
    <dbReference type="NCBI Taxonomy" id="3562"/>
    <lineage>
        <taxon>Eukaryota</taxon>
        <taxon>Viridiplantae</taxon>
        <taxon>Streptophyta</taxon>
        <taxon>Embryophyta</taxon>
        <taxon>Tracheophyta</taxon>
        <taxon>Spermatophyta</taxon>
        <taxon>Magnoliopsida</taxon>
        <taxon>eudicotyledons</taxon>
        <taxon>Gunneridae</taxon>
        <taxon>Pentapetalae</taxon>
        <taxon>Caryophyllales</taxon>
        <taxon>Chenopodiaceae</taxon>
        <taxon>Chenopodioideae</taxon>
        <taxon>Anserineae</taxon>
        <taxon>Spinacia</taxon>
    </lineage>
</organism>
<sequence length="814" mass="93910">MYQYLKCGRGRRENNSRDPEIAKRPNTKGKACGCRFTINCEQLRVEENNWVIELLHDRGTHNHELIVYPEGHRGVSGLSEGAKEVIREMKDAQAKPKHIMVAIKNKYPDDHPNMRHIYNFKDKIRREGSEGRNVAKQMLHLAREHNYINWVSCSDRTRKVINRAFLAHPAMVEVLRTYPLVIGLDSTYKTNRYGFPFLEIVGVTPTNQNFLIAYAFMKDETAMSYRWVLQKLKLLLREAIIPTAILTDKEGGLMRPVAEVFPHSRHLLCTWHINHDVEARVSFLCNKNKDAGAAFKNGVWKRIMEALTEEEYERAVVVMEDRYGRWPAVLDYVHKTWLNDHRKKFVLAWTNEVLHFGNIRTCRVESQHSVIKSWLGSSQGSLDTVFRKVHASINNQVTEIKNGLEGSRRRHGVLFKHYLYQHLIGRVSHHALELILDEHTRMRNLSTEVYERCGCAMLTTHGLPCACNIFTALQGGVGIYIDLVHPFWRTLEIGEGAEIPEVVAESAQVTELFRSLVDDVLARDIAVIRDISRIVHNELHLEHAGYEEPEPNLTRRGRPRRQRNSTTRNLSLIEHVRNTGPRTISDQGASSSGNPQSRSSLGSYMSIDLIPPRFKESLPDFMLQYIRGYRDVIPNGNCGFRCAAEFFLGDQERYGEILSTVVGEIKKLDQYKRVYLPETISNASYRIDWRGGMCGQEHWMITDPDLWPIATHFNAVVVIFAIGGESSLIPSATILPLENRYEATRTTKEIVLAFVNKCHYILLDMAPDCPLPSIPHRWRALADYGVREWESRYETRIQAWTRYSDEFNFRMGRY</sequence>
<dbReference type="CDD" id="cd22744">
    <property type="entry name" value="OTU"/>
    <property type="match status" value="1"/>
</dbReference>
<evidence type="ECO:0000313" key="4">
    <source>
        <dbReference type="RefSeq" id="XP_021852262.2"/>
    </source>
</evidence>